<dbReference type="PANTHER" id="PTHR12601">
    <property type="entry name" value="EUKARYOTIC TRANSLATION INITIATION FACTOR 3 SUBUNIT EIF-3"/>
    <property type="match status" value="1"/>
</dbReference>
<proteinExistence type="predicted"/>
<comment type="caution">
    <text evidence="2">The sequence shown here is derived from an EMBL/GenBank/DDBJ whole genome shotgun (WGS) entry which is preliminary data.</text>
</comment>
<dbReference type="PANTHER" id="PTHR12601:SF39">
    <property type="entry name" value="PROTEIN REDUCED CHLOROPLAST COVERAGE 2"/>
    <property type="match status" value="1"/>
</dbReference>
<organism evidence="2 3">
    <name type="scientific">Dioscorea zingiberensis</name>
    <dbReference type="NCBI Taxonomy" id="325984"/>
    <lineage>
        <taxon>Eukaryota</taxon>
        <taxon>Viridiplantae</taxon>
        <taxon>Streptophyta</taxon>
        <taxon>Embryophyta</taxon>
        <taxon>Tracheophyta</taxon>
        <taxon>Spermatophyta</taxon>
        <taxon>Magnoliopsida</taxon>
        <taxon>Liliopsida</taxon>
        <taxon>Dioscoreales</taxon>
        <taxon>Dioscoreaceae</taxon>
        <taxon>Dioscorea</taxon>
    </lineage>
</organism>
<dbReference type="EMBL" id="JAGGNH010000008">
    <property type="protein sequence ID" value="KAJ0965769.1"/>
    <property type="molecule type" value="Genomic_DNA"/>
</dbReference>
<keyword evidence="3" id="KW-1185">Reference proteome</keyword>
<feature type="region of interest" description="Disordered" evidence="1">
    <location>
        <begin position="93"/>
        <end position="148"/>
    </location>
</feature>
<feature type="region of interest" description="Disordered" evidence="1">
    <location>
        <begin position="1"/>
        <end position="22"/>
    </location>
</feature>
<protein>
    <submittedName>
        <fullName evidence="2">Uncharacterized protein</fullName>
    </submittedName>
</protein>
<feature type="compositionally biased region" description="Basic residues" evidence="1">
    <location>
        <begin position="1"/>
        <end position="17"/>
    </location>
</feature>
<evidence type="ECO:0000256" key="1">
    <source>
        <dbReference type="SAM" id="MobiDB-lite"/>
    </source>
</evidence>
<evidence type="ECO:0000313" key="2">
    <source>
        <dbReference type="EMBL" id="KAJ0965769.1"/>
    </source>
</evidence>
<gene>
    <name evidence="2" type="ORF">J5N97_026907</name>
</gene>
<dbReference type="AlphaFoldDB" id="A0A9D5C3Z4"/>
<dbReference type="OrthoDB" id="10621317at2759"/>
<reference evidence="2" key="1">
    <citation type="submission" date="2021-03" db="EMBL/GenBank/DDBJ databases">
        <authorList>
            <person name="Li Z."/>
            <person name="Yang C."/>
        </authorList>
    </citation>
    <scope>NUCLEOTIDE SEQUENCE</scope>
    <source>
        <strain evidence="2">Dzin_1.0</strain>
        <tissue evidence="2">Leaf</tissue>
    </source>
</reference>
<reference evidence="2" key="2">
    <citation type="journal article" date="2022" name="Hortic Res">
        <title>The genome of Dioscorea zingiberensis sheds light on the biosynthesis, origin and evolution of the medicinally important diosgenin saponins.</title>
        <authorList>
            <person name="Li Y."/>
            <person name="Tan C."/>
            <person name="Li Z."/>
            <person name="Guo J."/>
            <person name="Li S."/>
            <person name="Chen X."/>
            <person name="Wang C."/>
            <person name="Dai X."/>
            <person name="Yang H."/>
            <person name="Song W."/>
            <person name="Hou L."/>
            <person name="Xu J."/>
            <person name="Tong Z."/>
            <person name="Xu A."/>
            <person name="Yuan X."/>
            <person name="Wang W."/>
            <person name="Yang Q."/>
            <person name="Chen L."/>
            <person name="Sun Z."/>
            <person name="Wang K."/>
            <person name="Pan B."/>
            <person name="Chen J."/>
            <person name="Bao Y."/>
            <person name="Liu F."/>
            <person name="Qi X."/>
            <person name="Gang D.R."/>
            <person name="Wen J."/>
            <person name="Li J."/>
        </authorList>
    </citation>
    <scope>NUCLEOTIDE SEQUENCE</scope>
    <source>
        <strain evidence="2">Dzin_1.0</strain>
    </source>
</reference>
<accession>A0A9D5C3Z4</accession>
<evidence type="ECO:0000313" key="3">
    <source>
        <dbReference type="Proteomes" id="UP001085076"/>
    </source>
</evidence>
<dbReference type="InterPro" id="IPR027523">
    <property type="entry name" value="CLU_prot"/>
</dbReference>
<dbReference type="Proteomes" id="UP001085076">
    <property type="component" value="Miscellaneous, Linkage group lg08"/>
</dbReference>
<name>A0A9D5C3Z4_9LILI</name>
<sequence length="216" mass="23324">MAPKAGKAKPHKTKGEKKKKEEKVLPTVVDITVETPDYTQLTLKVKRETSWIVVSLCMGCTPLLAEEYTEELAVGHVRRFLDIVACTTAFASKNGSPRAGSSPKDPDAHAGGAPDSAAKAPSKSPRSPRAASSGGIAGGSGGQKDEPMYPPPKLAQFYDFFSFAHLSPPFQCEGLQWEAVTINGFSRRILSCWKAVSSQPLFGWFVATDQWVPLMV</sequence>
<dbReference type="GO" id="GO:0005737">
    <property type="term" value="C:cytoplasm"/>
    <property type="evidence" value="ECO:0007669"/>
    <property type="project" value="TreeGrafter"/>
</dbReference>
<feature type="compositionally biased region" description="Low complexity" evidence="1">
    <location>
        <begin position="109"/>
        <end position="134"/>
    </location>
</feature>